<dbReference type="GO" id="GO:0015297">
    <property type="term" value="F:antiporter activity"/>
    <property type="evidence" value="ECO:0007669"/>
    <property type="project" value="UniProtKB-KW"/>
</dbReference>
<evidence type="ECO:0000256" key="7">
    <source>
        <dbReference type="ARBA" id="ARBA00023065"/>
    </source>
</evidence>
<reference evidence="11 12" key="1">
    <citation type="submission" date="2018-06" db="EMBL/GenBank/DDBJ databases">
        <title>Genomic Encyclopedia of Type Strains, Phase IV (KMG-IV): sequencing the most valuable type-strain genomes for metagenomic binning, comparative biology and taxonomic classification.</title>
        <authorList>
            <person name="Goeker M."/>
        </authorList>
    </citation>
    <scope>NUCLEOTIDE SEQUENCE [LARGE SCALE GENOMIC DNA]</scope>
    <source>
        <strain evidence="11 12">DSM 25520</strain>
    </source>
</reference>
<evidence type="ECO:0000256" key="9">
    <source>
        <dbReference type="SAM" id="Phobius"/>
    </source>
</evidence>
<keyword evidence="8 9" id="KW-0472">Membrane</keyword>
<feature type="transmembrane region" description="Helical" evidence="9">
    <location>
        <begin position="185"/>
        <end position="207"/>
    </location>
</feature>
<keyword evidence="12" id="KW-1185">Reference proteome</keyword>
<feature type="domain" description="Cation/H+ exchanger transmembrane" evidence="10">
    <location>
        <begin position="16"/>
        <end position="389"/>
    </location>
</feature>
<dbReference type="GO" id="GO:0005886">
    <property type="term" value="C:plasma membrane"/>
    <property type="evidence" value="ECO:0007669"/>
    <property type="project" value="UniProtKB-SubCell"/>
</dbReference>
<evidence type="ECO:0000256" key="4">
    <source>
        <dbReference type="ARBA" id="ARBA00022475"/>
    </source>
</evidence>
<keyword evidence="4" id="KW-1003">Cell membrane</keyword>
<evidence type="ECO:0000256" key="6">
    <source>
        <dbReference type="ARBA" id="ARBA00022989"/>
    </source>
</evidence>
<evidence type="ECO:0000313" key="11">
    <source>
        <dbReference type="EMBL" id="RBP40936.1"/>
    </source>
</evidence>
<protein>
    <submittedName>
        <fullName evidence="11">Sodium/proton antiporter (CPA1 family)</fullName>
    </submittedName>
</protein>
<comment type="subcellular location">
    <subcellularLocation>
        <location evidence="1">Cell membrane</location>
        <topology evidence="1">Multi-pass membrane protein</topology>
    </subcellularLocation>
</comment>
<dbReference type="Pfam" id="PF00999">
    <property type="entry name" value="Na_H_Exchanger"/>
    <property type="match status" value="1"/>
</dbReference>
<feature type="transmembrane region" description="Helical" evidence="9">
    <location>
        <begin position="54"/>
        <end position="71"/>
    </location>
</feature>
<feature type="transmembrane region" description="Helical" evidence="9">
    <location>
        <begin position="92"/>
        <end position="112"/>
    </location>
</feature>
<keyword evidence="2" id="KW-0813">Transport</keyword>
<feature type="transmembrane region" description="Helical" evidence="9">
    <location>
        <begin position="219"/>
        <end position="237"/>
    </location>
</feature>
<feature type="transmembrane region" description="Helical" evidence="9">
    <location>
        <begin position="333"/>
        <end position="353"/>
    </location>
</feature>
<dbReference type="AlphaFoldDB" id="A0A366HEL5"/>
<comment type="caution">
    <text evidence="11">The sequence shown here is derived from an EMBL/GenBank/DDBJ whole genome shotgun (WGS) entry which is preliminary data.</text>
</comment>
<organism evidence="11 12">
    <name type="scientific">Eoetvoesiella caeni</name>
    <dbReference type="NCBI Taxonomy" id="645616"/>
    <lineage>
        <taxon>Bacteria</taxon>
        <taxon>Pseudomonadati</taxon>
        <taxon>Pseudomonadota</taxon>
        <taxon>Betaproteobacteria</taxon>
        <taxon>Burkholderiales</taxon>
        <taxon>Alcaligenaceae</taxon>
        <taxon>Eoetvoesiella</taxon>
    </lineage>
</organism>
<dbReference type="PANTHER" id="PTHR32507:SF0">
    <property type="entry name" value="NA(+)_H(+) ANTIPORTER 2-RELATED"/>
    <property type="match status" value="1"/>
</dbReference>
<feature type="transmembrane region" description="Helical" evidence="9">
    <location>
        <begin position="6"/>
        <end position="24"/>
    </location>
</feature>
<evidence type="ECO:0000256" key="5">
    <source>
        <dbReference type="ARBA" id="ARBA00022692"/>
    </source>
</evidence>
<dbReference type="InterPro" id="IPR038770">
    <property type="entry name" value="Na+/solute_symporter_sf"/>
</dbReference>
<dbReference type="InterPro" id="IPR006153">
    <property type="entry name" value="Cation/H_exchanger_TM"/>
</dbReference>
<feature type="transmembrane region" description="Helical" evidence="9">
    <location>
        <begin position="273"/>
        <end position="291"/>
    </location>
</feature>
<dbReference type="GO" id="GO:1902600">
    <property type="term" value="P:proton transmembrane transport"/>
    <property type="evidence" value="ECO:0007669"/>
    <property type="project" value="InterPro"/>
</dbReference>
<dbReference type="Proteomes" id="UP000253628">
    <property type="component" value="Unassembled WGS sequence"/>
</dbReference>
<gene>
    <name evidence="11" type="ORF">DFR37_103279</name>
</gene>
<keyword evidence="5 9" id="KW-0812">Transmembrane</keyword>
<evidence type="ECO:0000256" key="8">
    <source>
        <dbReference type="ARBA" id="ARBA00023136"/>
    </source>
</evidence>
<feature type="transmembrane region" description="Helical" evidence="9">
    <location>
        <begin position="118"/>
        <end position="138"/>
    </location>
</feature>
<feature type="transmembrane region" description="Helical" evidence="9">
    <location>
        <begin position="150"/>
        <end position="170"/>
    </location>
</feature>
<dbReference type="RefSeq" id="WP_113932691.1">
    <property type="nucleotide sequence ID" value="NZ_JACCEU010000004.1"/>
</dbReference>
<dbReference type="EMBL" id="QNRQ01000003">
    <property type="protein sequence ID" value="RBP40936.1"/>
    <property type="molecule type" value="Genomic_DNA"/>
</dbReference>
<accession>A0A366HEL5</accession>
<name>A0A366HEL5_9BURK</name>
<dbReference type="Gene3D" id="1.20.1530.20">
    <property type="match status" value="1"/>
</dbReference>
<evidence type="ECO:0000313" key="12">
    <source>
        <dbReference type="Proteomes" id="UP000253628"/>
    </source>
</evidence>
<feature type="transmembrane region" description="Helical" evidence="9">
    <location>
        <begin position="31"/>
        <end position="48"/>
    </location>
</feature>
<dbReference type="PANTHER" id="PTHR32507">
    <property type="entry name" value="NA(+)/H(+) ANTIPORTER 1"/>
    <property type="match status" value="1"/>
</dbReference>
<feature type="transmembrane region" description="Helical" evidence="9">
    <location>
        <begin position="365"/>
        <end position="383"/>
    </location>
</feature>
<proteinExistence type="predicted"/>
<evidence type="ECO:0000256" key="1">
    <source>
        <dbReference type="ARBA" id="ARBA00004651"/>
    </source>
</evidence>
<keyword evidence="3" id="KW-0050">Antiport</keyword>
<dbReference type="OrthoDB" id="9810759at2"/>
<keyword evidence="6 9" id="KW-1133">Transmembrane helix</keyword>
<evidence type="ECO:0000256" key="2">
    <source>
        <dbReference type="ARBA" id="ARBA00022448"/>
    </source>
</evidence>
<sequence>MGEHNIMILASIAMAAMACQWLAWKLRLPAILFLLLAGLFAGPVMGWLDPDALFGNLLFPFVSMSVAVILFEGSLTLQFREIRGLEKVVRRLVSTGMLITWAITTAAAHWIMGFSWHIALLFGAITVVTGPTVITPLLRTVRPVASVANTLRWEGIIIDPIGALLAVLAYELTNALSHNDAWEHALLVFGQTVVVGVLAGIAAGFIVSEITRRNWLADYLVNVTVLALMFGAFAVSNELQHESGLLCVTIMGIWMANSKGVPTEEILEFKETLSLLLLSVLFIVLAARMDFESLSSLGWEAGAVLAVMLVIARPLKVAFSALGSALTWRERVLLAWIAPRGIVAAAVSALFALKLEALNVPHADKLLPLTFVVIIGTVILQSITARPVALALGLVEPEPVGFLISGANPVARVVAAALQKADVPVRLCDSDWDNIAKARMAGLPTYYGSPVSEHAKRNLDLTGIGRLLALGAGVHFNELVATRYRDEFGKNASYSLPNMGEAADTANKHQIASAHGGQTLFAKDLNYWRLAGLLAQGSAIHSTTLSDNFSFEQYLDSHDNGIIPLFAINPKGYAEPFTVEHTLVPEAGWTILSLFEPEAEKKHQGKGEDT</sequence>
<evidence type="ECO:0000259" key="10">
    <source>
        <dbReference type="Pfam" id="PF00999"/>
    </source>
</evidence>
<keyword evidence="7" id="KW-0406">Ion transport</keyword>
<evidence type="ECO:0000256" key="3">
    <source>
        <dbReference type="ARBA" id="ARBA00022449"/>
    </source>
</evidence>